<dbReference type="Gene3D" id="3.40.570.10">
    <property type="entry name" value="Extracellular Endonuclease, subunit A"/>
    <property type="match status" value="1"/>
</dbReference>
<dbReference type="InterPro" id="IPR001604">
    <property type="entry name" value="Endo_G_ENPP1-like_dom"/>
</dbReference>
<dbReference type="PANTHER" id="PTHR13966">
    <property type="entry name" value="ENDONUCLEASE RELATED"/>
    <property type="match status" value="1"/>
</dbReference>
<dbReference type="OMA" id="YCERNGH"/>
<dbReference type="Proteomes" id="UP000070444">
    <property type="component" value="Unassembled WGS sequence"/>
</dbReference>
<evidence type="ECO:0000256" key="10">
    <source>
        <dbReference type="RuleBase" id="RU366055"/>
    </source>
</evidence>
<dbReference type="PROSITE" id="PS01070">
    <property type="entry name" value="NUCLEASE_NON_SPEC"/>
    <property type="match status" value="1"/>
</dbReference>
<keyword evidence="3 10" id="KW-0540">Nuclease</keyword>
<evidence type="ECO:0000256" key="1">
    <source>
        <dbReference type="ARBA" id="ARBA00001946"/>
    </source>
</evidence>
<reference evidence="13 14" key="1">
    <citation type="journal article" date="2015" name="Genome Biol. Evol.">
        <title>Phylogenomic analyses indicate that early fungi evolved digesting cell walls of algal ancestors of land plants.</title>
        <authorList>
            <person name="Chang Y."/>
            <person name="Wang S."/>
            <person name="Sekimoto S."/>
            <person name="Aerts A.L."/>
            <person name="Choi C."/>
            <person name="Clum A."/>
            <person name="LaButti K.M."/>
            <person name="Lindquist E.A."/>
            <person name="Yee Ngan C."/>
            <person name="Ohm R.A."/>
            <person name="Salamov A.A."/>
            <person name="Grigoriev I.V."/>
            <person name="Spatafora J.W."/>
            <person name="Berbee M.L."/>
        </authorList>
    </citation>
    <scope>NUCLEOTIDE SEQUENCE [LARGE SCALE GENOMIC DNA]</scope>
    <source>
        <strain evidence="13 14">NRRL 28638</strain>
    </source>
</reference>
<dbReference type="SMART" id="SM00892">
    <property type="entry name" value="Endonuclease_NS"/>
    <property type="match status" value="1"/>
</dbReference>
<organism evidence="13 14">
    <name type="scientific">Conidiobolus coronatus (strain ATCC 28846 / CBS 209.66 / NRRL 28638)</name>
    <name type="common">Delacroixia coronata</name>
    <dbReference type="NCBI Taxonomy" id="796925"/>
    <lineage>
        <taxon>Eukaryota</taxon>
        <taxon>Fungi</taxon>
        <taxon>Fungi incertae sedis</taxon>
        <taxon>Zoopagomycota</taxon>
        <taxon>Entomophthoromycotina</taxon>
        <taxon>Entomophthoromycetes</taxon>
        <taxon>Entomophthorales</taxon>
        <taxon>Ancylistaceae</taxon>
        <taxon>Conidiobolus</taxon>
    </lineage>
</organism>
<feature type="domain" description="ENPP1-3/EXOG-like endonuclease/phosphodiesterase" evidence="11">
    <location>
        <begin position="73"/>
        <end position="289"/>
    </location>
</feature>
<gene>
    <name evidence="13" type="ORF">CONCODRAFT_59657</name>
</gene>
<evidence type="ECO:0000256" key="5">
    <source>
        <dbReference type="ARBA" id="ARBA00022759"/>
    </source>
</evidence>
<dbReference type="GO" id="GO:0000014">
    <property type="term" value="F:single-stranded DNA endodeoxyribonuclease activity"/>
    <property type="evidence" value="ECO:0007669"/>
    <property type="project" value="TreeGrafter"/>
</dbReference>
<sequence length="322" mass="36597">MLTKVGIFVGGTSLGMLGMHLYHKSLNREVPVQIQQRVDNIPNRVNVRESMSNIPLKWEGVSVPVTISDVLTREGYVTAFNRQLRNPNWVLEHLNADRLKNDGNTTREKSKFLEDPSIPEQFQAKLKDYFRSGFDRGHMAPAADVKFSQQAMDDTFYLTNMSPQVGVGFNREYWAYLEEFCRKLTNEFKDVYVVTGPLYLPRKDPKFPNPDKWYVQYEVIGNPPNVAVPTHFFKVILAIPKNGGTPSLGGFVLPNAEIPNETPLERFVLPVDQIEKAAGSIFFSEYGSDKANRLPHLCKTTKCQTKLPKFIEQQRKLANGGK</sequence>
<protein>
    <recommendedName>
        <fullName evidence="10">Endonuclease</fullName>
        <ecNumber evidence="10">3.1.30.-</ecNumber>
    </recommendedName>
</protein>
<dbReference type="EC" id="3.1.30.-" evidence="10"/>
<feature type="active site" description="Proton acceptor" evidence="8">
    <location>
        <position position="138"/>
    </location>
</feature>
<dbReference type="GO" id="GO:0005743">
    <property type="term" value="C:mitochondrial inner membrane"/>
    <property type="evidence" value="ECO:0007669"/>
    <property type="project" value="TreeGrafter"/>
</dbReference>
<dbReference type="OrthoDB" id="5418055at2759"/>
<accession>A0A137P230</accession>
<dbReference type="PANTHER" id="PTHR13966:SF5">
    <property type="entry name" value="ENDONUCLEASE G, MITOCHONDRIAL"/>
    <property type="match status" value="1"/>
</dbReference>
<keyword evidence="14" id="KW-1185">Reference proteome</keyword>
<evidence type="ECO:0000259" key="12">
    <source>
        <dbReference type="SMART" id="SM00892"/>
    </source>
</evidence>
<keyword evidence="6 10" id="KW-0378">Hydrolase</keyword>
<evidence type="ECO:0000259" key="11">
    <source>
        <dbReference type="SMART" id="SM00477"/>
    </source>
</evidence>
<feature type="binding site" evidence="9">
    <location>
        <position position="170"/>
    </location>
    <ligand>
        <name>Mg(2+)</name>
        <dbReference type="ChEBI" id="CHEBI:18420"/>
        <note>catalytic</note>
    </ligand>
</feature>
<dbReference type="EMBL" id="KQ964547">
    <property type="protein sequence ID" value="KXN69110.1"/>
    <property type="molecule type" value="Genomic_DNA"/>
</dbReference>
<evidence type="ECO:0000256" key="8">
    <source>
        <dbReference type="PIRSR" id="PIRSR640255-1"/>
    </source>
</evidence>
<dbReference type="GO" id="GO:0004521">
    <property type="term" value="F:RNA endonuclease activity"/>
    <property type="evidence" value="ECO:0007669"/>
    <property type="project" value="TreeGrafter"/>
</dbReference>
<dbReference type="InterPro" id="IPR018524">
    <property type="entry name" value="DNA/RNA_endonuclease_AS"/>
</dbReference>
<comment type="cofactor">
    <cofactor evidence="1 10">
        <name>Mg(2+)</name>
        <dbReference type="ChEBI" id="CHEBI:18420"/>
    </cofactor>
</comment>
<dbReference type="CDD" id="cd00091">
    <property type="entry name" value="NUC"/>
    <property type="match status" value="1"/>
</dbReference>
<comment type="similarity">
    <text evidence="2 10">Belongs to the DNA/RNA non-specific endonuclease family.</text>
</comment>
<dbReference type="Pfam" id="PF01223">
    <property type="entry name" value="Endonuclease_NS"/>
    <property type="match status" value="1"/>
</dbReference>
<evidence type="ECO:0000256" key="4">
    <source>
        <dbReference type="ARBA" id="ARBA00022723"/>
    </source>
</evidence>
<dbReference type="GO" id="GO:0006309">
    <property type="term" value="P:apoptotic DNA fragmentation"/>
    <property type="evidence" value="ECO:0007669"/>
    <property type="project" value="TreeGrafter"/>
</dbReference>
<dbReference type="AlphaFoldDB" id="A0A137P230"/>
<dbReference type="GO" id="GO:0005634">
    <property type="term" value="C:nucleus"/>
    <property type="evidence" value="ECO:0007669"/>
    <property type="project" value="TreeGrafter"/>
</dbReference>
<keyword evidence="7" id="KW-0460">Magnesium</keyword>
<dbReference type="SMART" id="SM00477">
    <property type="entry name" value="NUC"/>
    <property type="match status" value="1"/>
</dbReference>
<keyword evidence="5 10" id="KW-0255">Endonuclease</keyword>
<name>A0A137P230_CONC2</name>
<dbReference type="InterPro" id="IPR040255">
    <property type="entry name" value="Non-specific_endonuclease"/>
</dbReference>
<dbReference type="InterPro" id="IPR044929">
    <property type="entry name" value="DNA/RNA_non-sp_Endonuclease_sf"/>
</dbReference>
<evidence type="ECO:0000256" key="9">
    <source>
        <dbReference type="PIRSR" id="PIRSR640255-2"/>
    </source>
</evidence>
<evidence type="ECO:0000256" key="2">
    <source>
        <dbReference type="ARBA" id="ARBA00010052"/>
    </source>
</evidence>
<dbReference type="GO" id="GO:0046872">
    <property type="term" value="F:metal ion binding"/>
    <property type="evidence" value="ECO:0007669"/>
    <property type="project" value="UniProtKB-KW"/>
</dbReference>
<dbReference type="GO" id="GO:0003676">
    <property type="term" value="F:nucleic acid binding"/>
    <property type="evidence" value="ECO:0007669"/>
    <property type="project" value="InterPro"/>
</dbReference>
<dbReference type="SUPFAM" id="SSF54060">
    <property type="entry name" value="His-Me finger endonucleases"/>
    <property type="match status" value="1"/>
</dbReference>
<evidence type="ECO:0000256" key="6">
    <source>
        <dbReference type="ARBA" id="ARBA00022801"/>
    </source>
</evidence>
<dbReference type="InterPro" id="IPR044925">
    <property type="entry name" value="His-Me_finger_sf"/>
</dbReference>
<evidence type="ECO:0000256" key="7">
    <source>
        <dbReference type="ARBA" id="ARBA00022842"/>
    </source>
</evidence>
<feature type="domain" description="DNA/RNA non-specific endonuclease/pyrophosphatase/phosphodiesterase" evidence="12">
    <location>
        <begin position="72"/>
        <end position="289"/>
    </location>
</feature>
<evidence type="ECO:0000313" key="13">
    <source>
        <dbReference type="EMBL" id="KXN69110.1"/>
    </source>
</evidence>
<proteinExistence type="inferred from homology"/>
<dbReference type="InterPro" id="IPR020821">
    <property type="entry name" value="ENPP1-3/EXOG-like_nuc-like"/>
</dbReference>
<keyword evidence="4 9" id="KW-0479">Metal-binding</keyword>
<dbReference type="STRING" id="796925.A0A137P230"/>
<evidence type="ECO:0000313" key="14">
    <source>
        <dbReference type="Proteomes" id="UP000070444"/>
    </source>
</evidence>
<evidence type="ECO:0000256" key="3">
    <source>
        <dbReference type="ARBA" id="ARBA00022722"/>
    </source>
</evidence>